<evidence type="ECO:0000313" key="2">
    <source>
        <dbReference type="EMBL" id="KAJ6034962.1"/>
    </source>
</evidence>
<accession>A0AAD6I721</accession>
<dbReference type="AlphaFoldDB" id="A0AAD6I721"/>
<reference evidence="2" key="1">
    <citation type="journal article" date="2023" name="IMA Fungus">
        <title>Comparative genomic study of the Penicillium genus elucidates a diverse pangenome and 15 lateral gene transfer events.</title>
        <authorList>
            <person name="Petersen C."/>
            <person name="Sorensen T."/>
            <person name="Nielsen M.R."/>
            <person name="Sondergaard T.E."/>
            <person name="Sorensen J.L."/>
            <person name="Fitzpatrick D.A."/>
            <person name="Frisvad J.C."/>
            <person name="Nielsen K.L."/>
        </authorList>
    </citation>
    <scope>NUCLEOTIDE SEQUENCE</scope>
    <source>
        <strain evidence="2">IBT 15450</strain>
    </source>
</reference>
<reference evidence="2" key="2">
    <citation type="submission" date="2023-01" db="EMBL/GenBank/DDBJ databases">
        <authorList>
            <person name="Petersen C."/>
        </authorList>
    </citation>
    <scope>NUCLEOTIDE SEQUENCE</scope>
    <source>
        <strain evidence="2">IBT 15450</strain>
    </source>
</reference>
<dbReference type="Proteomes" id="UP001219568">
    <property type="component" value="Unassembled WGS sequence"/>
</dbReference>
<feature type="compositionally biased region" description="Polar residues" evidence="1">
    <location>
        <begin position="233"/>
        <end position="244"/>
    </location>
</feature>
<name>A0AAD6I721_PENCN</name>
<evidence type="ECO:0000313" key="3">
    <source>
        <dbReference type="Proteomes" id="UP001219568"/>
    </source>
</evidence>
<evidence type="ECO:0000256" key="1">
    <source>
        <dbReference type="SAM" id="MobiDB-lite"/>
    </source>
</evidence>
<dbReference type="EMBL" id="JAQJZL010000010">
    <property type="protein sequence ID" value="KAJ6034962.1"/>
    <property type="molecule type" value="Genomic_DNA"/>
</dbReference>
<feature type="compositionally biased region" description="Acidic residues" evidence="1">
    <location>
        <begin position="200"/>
        <end position="224"/>
    </location>
</feature>
<sequence>MPCHSIVSRRFFLPGIHSNMSDDEYYYEYEEDDYQYADEVPELVDDLAASAYHDATGLFLDADSDVEDYFADLEYQSDDYYDNDPTADKGTVREIGTKNAPATTKRQIKKAQPTAAATKTKSPVLLDIKSFQGVIWKTPSLDRDQDVAILYEPHTGEQVALLKNWREEFKHSQPALDKSRLKRRRVEESLAAVDASLSEADNEMEPEEVEGEGDEPDSSDEMDDSASRDESSLDTGDASNTTPDTDCVLSMKLPSPPKVVIPVKRGRKRKAVPQQDVPGEDTAPPRAKRVESRKGGSDTAKAKGPGGSTGPPVRRSARQKK</sequence>
<organism evidence="2 3">
    <name type="scientific">Penicillium canescens</name>
    <dbReference type="NCBI Taxonomy" id="5083"/>
    <lineage>
        <taxon>Eukaryota</taxon>
        <taxon>Fungi</taxon>
        <taxon>Dikarya</taxon>
        <taxon>Ascomycota</taxon>
        <taxon>Pezizomycotina</taxon>
        <taxon>Eurotiomycetes</taxon>
        <taxon>Eurotiomycetidae</taxon>
        <taxon>Eurotiales</taxon>
        <taxon>Aspergillaceae</taxon>
        <taxon>Penicillium</taxon>
    </lineage>
</organism>
<proteinExistence type="predicted"/>
<protein>
    <submittedName>
        <fullName evidence="2">Uncharacterized protein</fullName>
    </submittedName>
</protein>
<comment type="caution">
    <text evidence="2">The sequence shown here is derived from an EMBL/GenBank/DDBJ whole genome shotgun (WGS) entry which is preliminary data.</text>
</comment>
<feature type="region of interest" description="Disordered" evidence="1">
    <location>
        <begin position="193"/>
        <end position="321"/>
    </location>
</feature>
<gene>
    <name evidence="2" type="ORF">N7460_009137</name>
</gene>
<keyword evidence="3" id="KW-1185">Reference proteome</keyword>